<dbReference type="PROSITE" id="PS51762">
    <property type="entry name" value="GH16_2"/>
    <property type="match status" value="1"/>
</dbReference>
<dbReference type="Pfam" id="PF00722">
    <property type="entry name" value="Glyco_hydro_16"/>
    <property type="match status" value="1"/>
</dbReference>
<evidence type="ECO:0000256" key="1">
    <source>
        <dbReference type="ARBA" id="ARBA00006865"/>
    </source>
</evidence>
<comment type="similarity">
    <text evidence="1">Belongs to the glycosyl hydrolase 16 family.</text>
</comment>
<dbReference type="RefSeq" id="WP_129460516.1">
    <property type="nucleotide sequence ID" value="NZ_SBKN01000001.1"/>
</dbReference>
<keyword evidence="5" id="KW-1185">Reference proteome</keyword>
<dbReference type="OrthoDB" id="9809583at2"/>
<dbReference type="PANTHER" id="PTHR10963">
    <property type="entry name" value="GLYCOSYL HYDROLASE-RELATED"/>
    <property type="match status" value="1"/>
</dbReference>
<name>A0A4Q1KDB1_9FLAO</name>
<protein>
    <submittedName>
        <fullName evidence="4">Glycosyl hydrolase family protein</fullName>
    </submittedName>
</protein>
<feature type="signal peptide" evidence="2">
    <location>
        <begin position="1"/>
        <end position="20"/>
    </location>
</feature>
<dbReference type="Gene3D" id="2.60.120.200">
    <property type="match status" value="1"/>
</dbReference>
<dbReference type="InterPro" id="IPR013320">
    <property type="entry name" value="ConA-like_dom_sf"/>
</dbReference>
<feature type="domain" description="GH16" evidence="3">
    <location>
        <begin position="89"/>
        <end position="348"/>
    </location>
</feature>
<gene>
    <name evidence="4" type="ORF">EQG61_03580</name>
</gene>
<dbReference type="Proteomes" id="UP000289857">
    <property type="component" value="Unassembled WGS sequence"/>
</dbReference>
<evidence type="ECO:0000313" key="4">
    <source>
        <dbReference type="EMBL" id="RXR24539.1"/>
    </source>
</evidence>
<keyword evidence="2" id="KW-0732">Signal</keyword>
<evidence type="ECO:0000259" key="3">
    <source>
        <dbReference type="PROSITE" id="PS51762"/>
    </source>
</evidence>
<proteinExistence type="inferred from homology"/>
<feature type="chain" id="PRO_5020423932" evidence="2">
    <location>
        <begin position="21"/>
        <end position="348"/>
    </location>
</feature>
<dbReference type="SUPFAM" id="SSF49899">
    <property type="entry name" value="Concanavalin A-like lectins/glucanases"/>
    <property type="match status" value="1"/>
</dbReference>
<evidence type="ECO:0000313" key="5">
    <source>
        <dbReference type="Proteomes" id="UP000289857"/>
    </source>
</evidence>
<dbReference type="CDD" id="cd08023">
    <property type="entry name" value="GH16_laminarinase_like"/>
    <property type="match status" value="1"/>
</dbReference>
<organism evidence="4 5">
    <name type="scientific">Flavobacterium stagni</name>
    <dbReference type="NCBI Taxonomy" id="2506421"/>
    <lineage>
        <taxon>Bacteria</taxon>
        <taxon>Pseudomonadati</taxon>
        <taxon>Bacteroidota</taxon>
        <taxon>Flavobacteriia</taxon>
        <taxon>Flavobacteriales</taxon>
        <taxon>Flavobacteriaceae</taxon>
        <taxon>Flavobacterium</taxon>
    </lineage>
</organism>
<comment type="caution">
    <text evidence="4">The sequence shown here is derived from an EMBL/GenBank/DDBJ whole genome shotgun (WGS) entry which is preliminary data.</text>
</comment>
<accession>A0A4Q1KDB1</accession>
<dbReference type="InterPro" id="IPR000757">
    <property type="entry name" value="Beta-glucanase-like"/>
</dbReference>
<reference evidence="5" key="1">
    <citation type="submission" date="2019-01" db="EMBL/GenBank/DDBJ databases">
        <title>Cytophagaceae bacterium strain CAR-16.</title>
        <authorList>
            <person name="Chen W.-M."/>
        </authorList>
    </citation>
    <scope>NUCLEOTIDE SEQUENCE [LARGE SCALE GENOMIC DNA]</scope>
    <source>
        <strain evidence="5">WWJ-16</strain>
    </source>
</reference>
<sequence length="348" mass="37494">MKQLIALFSFFLLISCSSDSGDGGNNGSTTPSNIQIQVTKIGATAALPNGDGSGDVTITVSATNATDYKIAINGQILNAANGIFQYSFTSLGTNTYPVVASAYNGTNFISTSVDVTVLVTPTLVWSDEFNTNGAPDSNKWGYDIGAGGWGNNESQYYTSRPENVIVEGGFLKIKTLRENYLGSPFTSARIKTQDKYSLKYGRVEMRAKLPAGGGTWPAFWMLGNSIGSLGWPACGEIDIMEHVGNNLNRIYGTLHHPNHSGGNADGGSVVISNATTDFHVYATEWTASTIKFYVDDQLYYTFNNSASLPFNNNFFIILNCAVGGNFGGTIDPNFNASTYEVDYIRVFQ</sequence>
<evidence type="ECO:0000256" key="2">
    <source>
        <dbReference type="SAM" id="SignalP"/>
    </source>
</evidence>
<dbReference type="EMBL" id="SBKN01000001">
    <property type="protein sequence ID" value="RXR24539.1"/>
    <property type="molecule type" value="Genomic_DNA"/>
</dbReference>
<dbReference type="PROSITE" id="PS51257">
    <property type="entry name" value="PROKAR_LIPOPROTEIN"/>
    <property type="match status" value="1"/>
</dbReference>
<dbReference type="GO" id="GO:0005975">
    <property type="term" value="P:carbohydrate metabolic process"/>
    <property type="evidence" value="ECO:0007669"/>
    <property type="project" value="InterPro"/>
</dbReference>
<keyword evidence="4" id="KW-0378">Hydrolase</keyword>
<dbReference type="InterPro" id="IPR050546">
    <property type="entry name" value="Glycosyl_Hydrlase_16"/>
</dbReference>
<dbReference type="AlphaFoldDB" id="A0A4Q1KDB1"/>
<dbReference type="GO" id="GO:0004553">
    <property type="term" value="F:hydrolase activity, hydrolyzing O-glycosyl compounds"/>
    <property type="evidence" value="ECO:0007669"/>
    <property type="project" value="InterPro"/>
</dbReference>
<dbReference type="PANTHER" id="PTHR10963:SF55">
    <property type="entry name" value="GLYCOSIDE HYDROLASE FAMILY 16 PROTEIN"/>
    <property type="match status" value="1"/>
</dbReference>